<reference evidence="2 3" key="1">
    <citation type="submission" date="2018-11" db="EMBL/GenBank/DDBJ databases">
        <authorList>
            <consortium name="Pathogen Informatics"/>
        </authorList>
    </citation>
    <scope>NUCLEOTIDE SEQUENCE [LARGE SCALE GENOMIC DNA]</scope>
</reference>
<dbReference type="WBParaSite" id="HPBE_0000955201-mRNA-1">
    <property type="protein sequence ID" value="HPBE_0000955201-mRNA-1"/>
    <property type="gene ID" value="HPBE_0000955201"/>
</dbReference>
<sequence length="84" mass="9744">MCLVRQRSAMDEESPPLQEDASECQRIGGNNEKRARGRVLQRSVDGFRRSGHWLKRYEPRVWILLTILMAHDMSVGKMVSEDND</sequence>
<evidence type="ECO:0000256" key="1">
    <source>
        <dbReference type="SAM" id="MobiDB-lite"/>
    </source>
</evidence>
<evidence type="ECO:0000313" key="4">
    <source>
        <dbReference type="WBParaSite" id="HPBE_0000955201-mRNA-1"/>
    </source>
</evidence>
<keyword evidence="3" id="KW-1185">Reference proteome</keyword>
<organism evidence="3 4">
    <name type="scientific">Heligmosomoides polygyrus</name>
    <name type="common">Parasitic roundworm</name>
    <dbReference type="NCBI Taxonomy" id="6339"/>
    <lineage>
        <taxon>Eukaryota</taxon>
        <taxon>Metazoa</taxon>
        <taxon>Ecdysozoa</taxon>
        <taxon>Nematoda</taxon>
        <taxon>Chromadorea</taxon>
        <taxon>Rhabditida</taxon>
        <taxon>Rhabditina</taxon>
        <taxon>Rhabditomorpha</taxon>
        <taxon>Strongyloidea</taxon>
        <taxon>Heligmosomidae</taxon>
        <taxon>Heligmosomoides</taxon>
    </lineage>
</organism>
<accession>A0A3P7Y1F8</accession>
<gene>
    <name evidence="2" type="ORF">HPBE_LOCUS9553</name>
</gene>
<reference evidence="4" key="2">
    <citation type="submission" date="2019-09" db="UniProtKB">
        <authorList>
            <consortium name="WormBaseParasite"/>
        </authorList>
    </citation>
    <scope>IDENTIFICATION</scope>
</reference>
<dbReference type="EMBL" id="UZAH01026475">
    <property type="protein sequence ID" value="VDO81286.1"/>
    <property type="molecule type" value="Genomic_DNA"/>
</dbReference>
<protein>
    <submittedName>
        <fullName evidence="2 4">Uncharacterized protein</fullName>
    </submittedName>
</protein>
<dbReference type="AlphaFoldDB" id="A0A183FPK3"/>
<dbReference type="Proteomes" id="UP000050761">
    <property type="component" value="Unassembled WGS sequence"/>
</dbReference>
<name>A0A183FPK3_HELPZ</name>
<proteinExistence type="predicted"/>
<feature type="region of interest" description="Disordered" evidence="1">
    <location>
        <begin position="1"/>
        <end position="23"/>
    </location>
</feature>
<evidence type="ECO:0000313" key="3">
    <source>
        <dbReference type="Proteomes" id="UP000050761"/>
    </source>
</evidence>
<accession>A0A183FPK3</accession>
<evidence type="ECO:0000313" key="2">
    <source>
        <dbReference type="EMBL" id="VDO81286.1"/>
    </source>
</evidence>